<accession>A0A9D2IVY8</accession>
<sequence>MDTSAPVLTADQAEAAALIEEWFYHLNTQIFVLCGYAGTGKTFLVDYVVRDMGLVPGESAVFVAPTGKAASVLIRAGVPAGTVHSLIYTREEDIEVDENGEVISERFLRFVKKEKIDSGIRLIVLDETSMVSDDVLRDLLSFGVKCLCCGDPAQLPPVGGSNTLLTMPVITLKEIVRQEKDNPIVRLAERVRAGGLPRYGRDGCVEVIPRRECDRALREQLFSKADQIIVGTNRMRAAVNREVRAMRGIPPDQLLPTDGEKLVCTLNDWSKTLDEKGDFHLVNGIIGTCNSAREQLDGLGLLDFTPDFLPDTLPELPFDTGIFTRGQYYHGYGNKACMLTNGILVHEGNYEMLRRFKVRREDTVCRFEFAYAVTCHKAQGSEYDNVVVIDESGYFDNGREWLYTAVTRAKKQLTIIR</sequence>
<comment type="caution">
    <text evidence="4">The sequence shown here is derived from an EMBL/GenBank/DDBJ whole genome shotgun (WGS) entry which is preliminary data.</text>
</comment>
<evidence type="ECO:0000313" key="4">
    <source>
        <dbReference type="EMBL" id="HIZ24467.1"/>
    </source>
</evidence>
<reference evidence="4" key="2">
    <citation type="submission" date="2021-04" db="EMBL/GenBank/DDBJ databases">
        <authorList>
            <person name="Gilroy R."/>
        </authorList>
    </citation>
    <scope>NUCLEOTIDE SEQUENCE</scope>
    <source>
        <strain evidence="4">CHK33-5263</strain>
    </source>
</reference>
<evidence type="ECO:0000313" key="5">
    <source>
        <dbReference type="Proteomes" id="UP000824044"/>
    </source>
</evidence>
<dbReference type="InterPro" id="IPR027785">
    <property type="entry name" value="UvrD-like_helicase_C"/>
</dbReference>
<feature type="domain" description="UvrD-like helicase C-terminal" evidence="3">
    <location>
        <begin position="369"/>
        <end position="416"/>
    </location>
</feature>
<dbReference type="PANTHER" id="PTHR43788:SF6">
    <property type="entry name" value="DNA HELICASE B"/>
    <property type="match status" value="1"/>
</dbReference>
<dbReference type="Pfam" id="PF13604">
    <property type="entry name" value="AAA_30"/>
    <property type="match status" value="1"/>
</dbReference>
<dbReference type="InterPro" id="IPR050534">
    <property type="entry name" value="Coronavir_polyprotein_1ab"/>
</dbReference>
<dbReference type="GO" id="GO:0005524">
    <property type="term" value="F:ATP binding"/>
    <property type="evidence" value="ECO:0007669"/>
    <property type="project" value="UniProtKB-KW"/>
</dbReference>
<dbReference type="AlphaFoldDB" id="A0A9D2IVY8"/>
<dbReference type="GO" id="GO:0003678">
    <property type="term" value="F:DNA helicase activity"/>
    <property type="evidence" value="ECO:0007669"/>
    <property type="project" value="UniProtKB-ARBA"/>
</dbReference>
<gene>
    <name evidence="4" type="ORF">H9812_03200</name>
</gene>
<reference evidence="4" key="1">
    <citation type="journal article" date="2021" name="PeerJ">
        <title>Extensive microbial diversity within the chicken gut microbiome revealed by metagenomics and culture.</title>
        <authorList>
            <person name="Gilroy R."/>
            <person name="Ravi A."/>
            <person name="Getino M."/>
            <person name="Pursley I."/>
            <person name="Horton D.L."/>
            <person name="Alikhan N.F."/>
            <person name="Baker D."/>
            <person name="Gharbi K."/>
            <person name="Hall N."/>
            <person name="Watson M."/>
            <person name="Adriaenssens E.M."/>
            <person name="Foster-Nyarko E."/>
            <person name="Jarju S."/>
            <person name="Secka A."/>
            <person name="Antonio M."/>
            <person name="Oren A."/>
            <person name="Chaudhuri R.R."/>
            <person name="La Ragione R."/>
            <person name="Hildebrand F."/>
            <person name="Pallen M.J."/>
        </authorList>
    </citation>
    <scope>NUCLEOTIDE SEQUENCE</scope>
    <source>
        <strain evidence="4">CHK33-5263</strain>
    </source>
</reference>
<name>A0A9D2IVY8_9FIRM</name>
<dbReference type="Pfam" id="PF13538">
    <property type="entry name" value="UvrD_C_2"/>
    <property type="match status" value="1"/>
</dbReference>
<proteinExistence type="predicted"/>
<keyword evidence="1" id="KW-0547">Nucleotide-binding</keyword>
<dbReference type="PANTHER" id="PTHR43788">
    <property type="entry name" value="DNA2/NAM7 HELICASE FAMILY MEMBER"/>
    <property type="match status" value="1"/>
</dbReference>
<evidence type="ECO:0000256" key="2">
    <source>
        <dbReference type="ARBA" id="ARBA00022840"/>
    </source>
</evidence>
<dbReference type="CDD" id="cd18809">
    <property type="entry name" value="SF1_C_RecD"/>
    <property type="match status" value="1"/>
</dbReference>
<dbReference type="InterPro" id="IPR027417">
    <property type="entry name" value="P-loop_NTPase"/>
</dbReference>
<organism evidence="4 5">
    <name type="scientific">Candidatus Gallimonas intestinigallinarum</name>
    <dbReference type="NCBI Taxonomy" id="2838604"/>
    <lineage>
        <taxon>Bacteria</taxon>
        <taxon>Bacillati</taxon>
        <taxon>Bacillota</taxon>
        <taxon>Clostridia</taxon>
        <taxon>Candidatus Gallimonas</taxon>
    </lineage>
</organism>
<dbReference type="EMBL" id="DXBS01000061">
    <property type="protein sequence ID" value="HIZ24467.1"/>
    <property type="molecule type" value="Genomic_DNA"/>
</dbReference>
<evidence type="ECO:0000259" key="3">
    <source>
        <dbReference type="Pfam" id="PF13538"/>
    </source>
</evidence>
<keyword evidence="2" id="KW-0067">ATP-binding</keyword>
<dbReference type="SUPFAM" id="SSF52540">
    <property type="entry name" value="P-loop containing nucleoside triphosphate hydrolases"/>
    <property type="match status" value="1"/>
</dbReference>
<protein>
    <submittedName>
        <fullName evidence="4">AAA family ATPase</fullName>
    </submittedName>
</protein>
<dbReference type="Proteomes" id="UP000824044">
    <property type="component" value="Unassembled WGS sequence"/>
</dbReference>
<evidence type="ECO:0000256" key="1">
    <source>
        <dbReference type="ARBA" id="ARBA00022741"/>
    </source>
</evidence>
<dbReference type="Gene3D" id="3.40.50.300">
    <property type="entry name" value="P-loop containing nucleotide triphosphate hydrolases"/>
    <property type="match status" value="2"/>
</dbReference>